<dbReference type="EMBL" id="NJIH01000012">
    <property type="protein sequence ID" value="OWT55611.1"/>
    <property type="molecule type" value="Genomic_DNA"/>
</dbReference>
<dbReference type="OrthoDB" id="9794165at2"/>
<evidence type="ECO:0000256" key="6">
    <source>
        <dbReference type="ARBA" id="ARBA00022989"/>
    </source>
</evidence>
<feature type="transmembrane region" description="Helical" evidence="9">
    <location>
        <begin position="84"/>
        <end position="103"/>
    </location>
</feature>
<name>A0A225M7T1_9BURK</name>
<reference evidence="11" key="1">
    <citation type="submission" date="2017-06" db="EMBL/GenBank/DDBJ databases">
        <title>Herbaspirillum phytohormonus sp. nov., isolated from the root nodule of Robinia pseudoacacia in lead-zinc mine.</title>
        <authorList>
            <person name="Fan M."/>
            <person name="Lin Y."/>
        </authorList>
    </citation>
    <scope>NUCLEOTIDE SEQUENCE [LARGE SCALE GENOMIC DNA]</scope>
    <source>
        <strain evidence="11">SC-089</strain>
    </source>
</reference>
<protein>
    <submittedName>
        <fullName evidence="10">Uncharacterized protein</fullName>
    </submittedName>
</protein>
<feature type="transmembrane region" description="Helical" evidence="9">
    <location>
        <begin position="380"/>
        <end position="399"/>
    </location>
</feature>
<evidence type="ECO:0000313" key="11">
    <source>
        <dbReference type="Proteomes" id="UP000214603"/>
    </source>
</evidence>
<comment type="subcellular location">
    <subcellularLocation>
        <location evidence="1">Cell inner membrane</location>
        <topology evidence="1">Multi-pass membrane protein</topology>
    </subcellularLocation>
</comment>
<feature type="transmembrane region" description="Helical" evidence="9">
    <location>
        <begin position="191"/>
        <end position="211"/>
    </location>
</feature>
<dbReference type="GO" id="GO:0005886">
    <property type="term" value="C:plasma membrane"/>
    <property type="evidence" value="ECO:0007669"/>
    <property type="project" value="UniProtKB-SubCell"/>
</dbReference>
<feature type="transmembrane region" description="Helical" evidence="9">
    <location>
        <begin position="245"/>
        <end position="264"/>
    </location>
</feature>
<gene>
    <name evidence="10" type="ORF">CEY11_19955</name>
</gene>
<comment type="caution">
    <text evidence="10">The sequence shown here is derived from an EMBL/GenBank/DDBJ whole genome shotgun (WGS) entry which is preliminary data.</text>
</comment>
<dbReference type="PANTHER" id="PTHR30574">
    <property type="entry name" value="INNER MEMBRANE PROTEIN YEDE"/>
    <property type="match status" value="1"/>
</dbReference>
<evidence type="ECO:0000256" key="8">
    <source>
        <dbReference type="ARBA" id="ARBA00035655"/>
    </source>
</evidence>
<accession>A0A225M7T1</accession>
<keyword evidence="6 9" id="KW-1133">Transmembrane helix</keyword>
<feature type="transmembrane region" description="Helical" evidence="9">
    <location>
        <begin position="123"/>
        <end position="148"/>
    </location>
</feature>
<dbReference type="RefSeq" id="WP_088605184.1">
    <property type="nucleotide sequence ID" value="NZ_NJIH01000012.1"/>
</dbReference>
<sequence>MNTLVSTLNPARGGASAPRINYMPLLVSLLLLAVGANYLAQQAGWRQGSLWIIGALLGVTLYHASFGFTQAWRVFVADGRGAGLRAQMIMLALGVVLFFPALSQGSLWGEHVSGIVAPASLSVVIGAFIFGIGMQLGGGCASGTLFAVGGGSTRMILTLAGFVAGSVLATVNFTWWATLPSLPPTSLVKEWGWPTALVANLAVFAVIYWLTTVIEKRRHGRLVAPANPGAGKPAWWQAIRGPWPLIWGAVALALLNFATLAVSGRPWGITSAFTLWGAKALDAAGTDVAFWQYWANDQDTLFAPLSHDVTTVMDIGIMLGALVAASLAGRFSPVWKIPLRSLLAAAVGGVMLGFGARLAWGCNIGAYFSGMVSGSLHAWIWLPSAFAGSALGVLLRPWFGLSVEKTAQPSGC</sequence>
<evidence type="ECO:0000313" key="10">
    <source>
        <dbReference type="EMBL" id="OWT55611.1"/>
    </source>
</evidence>
<evidence type="ECO:0000256" key="2">
    <source>
        <dbReference type="ARBA" id="ARBA00022448"/>
    </source>
</evidence>
<dbReference type="InterPro" id="IPR007272">
    <property type="entry name" value="Sulf_transp_TsuA/YedE"/>
</dbReference>
<organism evidence="10 11">
    <name type="scientific">Candidimonas nitroreducens</name>
    <dbReference type="NCBI Taxonomy" id="683354"/>
    <lineage>
        <taxon>Bacteria</taxon>
        <taxon>Pseudomonadati</taxon>
        <taxon>Pseudomonadota</taxon>
        <taxon>Betaproteobacteria</taxon>
        <taxon>Burkholderiales</taxon>
        <taxon>Alcaligenaceae</taxon>
        <taxon>Candidimonas</taxon>
    </lineage>
</organism>
<feature type="transmembrane region" description="Helical" evidence="9">
    <location>
        <begin position="309"/>
        <end position="329"/>
    </location>
</feature>
<feature type="transmembrane region" description="Helical" evidence="9">
    <location>
        <begin position="341"/>
        <end position="360"/>
    </location>
</feature>
<keyword evidence="2" id="KW-0813">Transport</keyword>
<keyword evidence="7 9" id="KW-0472">Membrane</keyword>
<dbReference type="PANTHER" id="PTHR30574:SF1">
    <property type="entry name" value="SULPHUR TRANSPORT DOMAIN-CONTAINING PROTEIN"/>
    <property type="match status" value="1"/>
</dbReference>
<dbReference type="AlphaFoldDB" id="A0A225M7T1"/>
<evidence type="ECO:0000256" key="9">
    <source>
        <dbReference type="SAM" id="Phobius"/>
    </source>
</evidence>
<evidence type="ECO:0000256" key="1">
    <source>
        <dbReference type="ARBA" id="ARBA00004429"/>
    </source>
</evidence>
<proteinExistence type="inferred from homology"/>
<comment type="similarity">
    <text evidence="8">Belongs to the TsuA/YedE (TC 9.B.102) family.</text>
</comment>
<feature type="transmembrane region" description="Helical" evidence="9">
    <location>
        <begin position="20"/>
        <end position="39"/>
    </location>
</feature>
<keyword evidence="5 9" id="KW-0812">Transmembrane</keyword>
<evidence type="ECO:0000256" key="7">
    <source>
        <dbReference type="ARBA" id="ARBA00023136"/>
    </source>
</evidence>
<evidence type="ECO:0000256" key="3">
    <source>
        <dbReference type="ARBA" id="ARBA00022475"/>
    </source>
</evidence>
<feature type="transmembrane region" description="Helical" evidence="9">
    <location>
        <begin position="155"/>
        <end position="179"/>
    </location>
</feature>
<keyword evidence="4" id="KW-0997">Cell inner membrane</keyword>
<dbReference type="Pfam" id="PF04143">
    <property type="entry name" value="Sulf_transp"/>
    <property type="match status" value="1"/>
</dbReference>
<evidence type="ECO:0000256" key="4">
    <source>
        <dbReference type="ARBA" id="ARBA00022519"/>
    </source>
</evidence>
<dbReference type="Proteomes" id="UP000214603">
    <property type="component" value="Unassembled WGS sequence"/>
</dbReference>
<feature type="transmembrane region" description="Helical" evidence="9">
    <location>
        <begin position="51"/>
        <end position="72"/>
    </location>
</feature>
<evidence type="ECO:0000256" key="5">
    <source>
        <dbReference type="ARBA" id="ARBA00022692"/>
    </source>
</evidence>
<keyword evidence="3" id="KW-1003">Cell membrane</keyword>
<keyword evidence="11" id="KW-1185">Reference proteome</keyword>